<sequence length="272" mass="30500">MAETVAGVRLTQRYRRKQLALRAEFLQQLHEAWPLLDPLRLDATARAWLNLMTDLVLAYRAKSVALSLDYYDKFRKAETDHGSFHASYLRDVVIPNLEQIRASLIATGPAKIKHDTMAGEHDLDAIARNAMVEVAGAGTRLVVGGGRDAIDEAVHADKQAVGFARVLGPKPCYWCAMLASRGPVYRSAEVAIRTTTRSKRGPGEKYHDHCMCQVEPLFRHLPKDEWPEPMRDLNALWAKAKEDTSGRKTINVFRSLFEARGSGEIPAQRTPR</sequence>
<protein>
    <recommendedName>
        <fullName evidence="3">MuF-like minor capsid protein</fullName>
    </recommendedName>
</protein>
<dbReference type="InterPro" id="IPR057369">
    <property type="entry name" value="VG15"/>
</dbReference>
<dbReference type="EMBL" id="JACGZW010000003">
    <property type="protein sequence ID" value="MBB1153513.1"/>
    <property type="molecule type" value="Genomic_DNA"/>
</dbReference>
<comment type="caution">
    <text evidence="1">The sequence shown here is derived from an EMBL/GenBank/DDBJ whole genome shotgun (WGS) entry which is preliminary data.</text>
</comment>
<name>A0A7W3VUL6_9PSEU</name>
<keyword evidence="2" id="KW-1185">Reference proteome</keyword>
<evidence type="ECO:0000313" key="1">
    <source>
        <dbReference type="EMBL" id="MBB1153513.1"/>
    </source>
</evidence>
<accession>A0A7W3VUL6</accession>
<reference evidence="1 2" key="1">
    <citation type="submission" date="2020-08" db="EMBL/GenBank/DDBJ databases">
        <title>Amycolatopsis sp. nov. DR6-1 isolated from Dendrobium heterocarpum.</title>
        <authorList>
            <person name="Tedsree N."/>
            <person name="Kuncharoen N."/>
            <person name="Likhitwitayawuid K."/>
            <person name="Tanasupawat S."/>
        </authorList>
    </citation>
    <scope>NUCLEOTIDE SEQUENCE [LARGE SCALE GENOMIC DNA]</scope>
    <source>
        <strain evidence="1 2">DR6-1</strain>
    </source>
</reference>
<proteinExistence type="predicted"/>
<gene>
    <name evidence="1" type="ORF">H4281_10270</name>
</gene>
<dbReference type="RefSeq" id="WP_182890634.1">
    <property type="nucleotide sequence ID" value="NZ_JACGZW010000003.1"/>
</dbReference>
<evidence type="ECO:0008006" key="3">
    <source>
        <dbReference type="Google" id="ProtNLM"/>
    </source>
</evidence>
<dbReference type="Proteomes" id="UP000526734">
    <property type="component" value="Unassembled WGS sequence"/>
</dbReference>
<dbReference type="Pfam" id="PF25310">
    <property type="entry name" value="VG15"/>
    <property type="match status" value="1"/>
</dbReference>
<organism evidence="1 2">
    <name type="scientific">Amycolatopsis dendrobii</name>
    <dbReference type="NCBI Taxonomy" id="2760662"/>
    <lineage>
        <taxon>Bacteria</taxon>
        <taxon>Bacillati</taxon>
        <taxon>Actinomycetota</taxon>
        <taxon>Actinomycetes</taxon>
        <taxon>Pseudonocardiales</taxon>
        <taxon>Pseudonocardiaceae</taxon>
        <taxon>Amycolatopsis</taxon>
    </lineage>
</organism>
<evidence type="ECO:0000313" key="2">
    <source>
        <dbReference type="Proteomes" id="UP000526734"/>
    </source>
</evidence>
<dbReference type="AlphaFoldDB" id="A0A7W3VUL6"/>